<dbReference type="Proteomes" id="UP000076871">
    <property type="component" value="Unassembled WGS sequence"/>
</dbReference>
<dbReference type="SUPFAM" id="SSF118310">
    <property type="entry name" value="AN1-like Zinc finger"/>
    <property type="match status" value="1"/>
</dbReference>
<keyword evidence="3" id="KW-1185">Reference proteome</keyword>
<dbReference type="Pfam" id="PF01636">
    <property type="entry name" value="APH"/>
    <property type="match status" value="1"/>
</dbReference>
<evidence type="ECO:0000313" key="2">
    <source>
        <dbReference type="EMBL" id="KZT06134.1"/>
    </source>
</evidence>
<reference evidence="2 3" key="1">
    <citation type="journal article" date="2016" name="Mol. Biol. Evol.">
        <title>Comparative Genomics of Early-Diverging Mushroom-Forming Fungi Provides Insights into the Origins of Lignocellulose Decay Capabilities.</title>
        <authorList>
            <person name="Nagy L.G."/>
            <person name="Riley R."/>
            <person name="Tritt A."/>
            <person name="Adam C."/>
            <person name="Daum C."/>
            <person name="Floudas D."/>
            <person name="Sun H."/>
            <person name="Yadav J.S."/>
            <person name="Pangilinan J."/>
            <person name="Larsson K.H."/>
            <person name="Matsuura K."/>
            <person name="Barry K."/>
            <person name="Labutti K."/>
            <person name="Kuo R."/>
            <person name="Ohm R.A."/>
            <person name="Bhattacharya S.S."/>
            <person name="Shirouzu T."/>
            <person name="Yoshinaga Y."/>
            <person name="Martin F.M."/>
            <person name="Grigoriev I.V."/>
            <person name="Hibbett D.S."/>
        </authorList>
    </citation>
    <scope>NUCLEOTIDE SEQUENCE [LARGE SCALE GENOMIC DNA]</scope>
    <source>
        <strain evidence="2 3">93-53</strain>
    </source>
</reference>
<dbReference type="EMBL" id="KV427626">
    <property type="protein sequence ID" value="KZT06134.1"/>
    <property type="molecule type" value="Genomic_DNA"/>
</dbReference>
<dbReference type="STRING" id="1314785.A0A165E2R3"/>
<gene>
    <name evidence="2" type="ORF">LAESUDRAFT_680190</name>
</gene>
<dbReference type="OrthoDB" id="5404599at2759"/>
<evidence type="ECO:0000313" key="3">
    <source>
        <dbReference type="Proteomes" id="UP000076871"/>
    </source>
</evidence>
<proteinExistence type="predicted"/>
<dbReference type="PANTHER" id="PTHR21310">
    <property type="entry name" value="AMINOGLYCOSIDE PHOSPHOTRANSFERASE-RELATED-RELATED"/>
    <property type="match status" value="1"/>
</dbReference>
<dbReference type="PANTHER" id="PTHR21310:SF15">
    <property type="entry name" value="AMINOGLYCOSIDE PHOSPHOTRANSFERASE DOMAIN-CONTAINING PROTEIN"/>
    <property type="match status" value="1"/>
</dbReference>
<evidence type="ECO:0000259" key="1">
    <source>
        <dbReference type="Pfam" id="PF01636"/>
    </source>
</evidence>
<protein>
    <recommendedName>
        <fullName evidence="1">Aminoglycoside phosphotransferase domain-containing protein</fullName>
    </recommendedName>
</protein>
<dbReference type="InterPro" id="IPR011009">
    <property type="entry name" value="Kinase-like_dom_sf"/>
</dbReference>
<dbReference type="InParanoid" id="A0A165E2R3"/>
<dbReference type="SUPFAM" id="SSF56112">
    <property type="entry name" value="Protein kinase-like (PK-like)"/>
    <property type="match status" value="1"/>
</dbReference>
<dbReference type="InterPro" id="IPR035896">
    <property type="entry name" value="AN1-like_Znf"/>
</dbReference>
<accession>A0A165E2R3</accession>
<dbReference type="GeneID" id="63822754"/>
<dbReference type="RefSeq" id="XP_040763874.1">
    <property type="nucleotide sequence ID" value="XM_040905724.1"/>
</dbReference>
<feature type="domain" description="Aminoglycoside phosphotransferase" evidence="1">
    <location>
        <begin position="141"/>
        <end position="340"/>
    </location>
</feature>
<dbReference type="AlphaFoldDB" id="A0A165E2R3"/>
<sequence length="465" mass="51919">MALYSCDILGCAQPGVRQKACLICNRRLCATHLKPEQHTCPTWETDEDGCQEASARAEREEINTLIARINIGALTARASALRGGIPCTVPPLAYEPDALLKTMGGINYHVNVEFEDGVAWFCRIRRRNASSHPVELQNHGLLSEAATLRFLATTSVPVPKVHDIATDGPENPVGVGYILMDKLAGTPMIWEDLNDDGKKKILEQLADIFIELARYPFPDIGCLDESGSLSVGPLVSESAAKRDALGQLHLLGPFARNLDYRKSIVSHHLDMIRSKETYPSSSADAYLVHRYLLDCLAPLMRYRESDDQGMYYLKHMDDKGDHILVDDALNIVGIIDWEWAQTTSKREAFAAPIFLLDVQAFYEGRNELSPDEEMLASILEDVGAEELAAIVRDGRIEHRLAFCVGGTMDDVDSFPALFVGFRRELGCAKHEDTKEEWEFWQKSALSFYKDDAVLLELMRESDGEL</sequence>
<organism evidence="2 3">
    <name type="scientific">Laetiporus sulphureus 93-53</name>
    <dbReference type="NCBI Taxonomy" id="1314785"/>
    <lineage>
        <taxon>Eukaryota</taxon>
        <taxon>Fungi</taxon>
        <taxon>Dikarya</taxon>
        <taxon>Basidiomycota</taxon>
        <taxon>Agaricomycotina</taxon>
        <taxon>Agaricomycetes</taxon>
        <taxon>Polyporales</taxon>
        <taxon>Laetiporus</taxon>
    </lineage>
</organism>
<name>A0A165E2R3_9APHY</name>
<dbReference type="InterPro" id="IPR051678">
    <property type="entry name" value="AGP_Transferase"/>
</dbReference>
<dbReference type="InterPro" id="IPR002575">
    <property type="entry name" value="Aminoglycoside_PTrfase"/>
</dbReference>